<evidence type="ECO:0000313" key="1">
    <source>
        <dbReference type="EMBL" id="MBW0481178.1"/>
    </source>
</evidence>
<protein>
    <submittedName>
        <fullName evidence="1">Uncharacterized protein</fullName>
    </submittedName>
</protein>
<accession>A0A9Q3GUX9</accession>
<sequence length="173" mass="19614">MHPVLKDPGVVHIWYNIPLCTTFAQQSNGDIFRTKLHDSKLSLQAITNFEEGCFSYSVWKFPGSYQKTLRGPQPPGPAGFGWSIVIRNFLRKILIAYHSFQSFSRHKILSIPWTTQLVHTGNNQARCMALAHFGQFIFQCGNSVTQFNSQNGQNSIDPIQKIKQVDSPFSIIL</sequence>
<comment type="caution">
    <text evidence="1">The sequence shown here is derived from an EMBL/GenBank/DDBJ whole genome shotgun (WGS) entry which is preliminary data.</text>
</comment>
<evidence type="ECO:0000313" key="2">
    <source>
        <dbReference type="Proteomes" id="UP000765509"/>
    </source>
</evidence>
<name>A0A9Q3GUX9_9BASI</name>
<proteinExistence type="predicted"/>
<gene>
    <name evidence="1" type="ORF">O181_020893</name>
</gene>
<reference evidence="1" key="1">
    <citation type="submission" date="2021-03" db="EMBL/GenBank/DDBJ databases">
        <title>Draft genome sequence of rust myrtle Austropuccinia psidii MF-1, a brazilian biotype.</title>
        <authorList>
            <person name="Quecine M.C."/>
            <person name="Pachon D.M.R."/>
            <person name="Bonatelli M.L."/>
            <person name="Correr F.H."/>
            <person name="Franceschini L.M."/>
            <person name="Leite T.F."/>
            <person name="Margarido G.R.A."/>
            <person name="Almeida C.A."/>
            <person name="Ferrarezi J.A."/>
            <person name="Labate C.A."/>
        </authorList>
    </citation>
    <scope>NUCLEOTIDE SEQUENCE</scope>
    <source>
        <strain evidence="1">MF-1</strain>
    </source>
</reference>
<keyword evidence="2" id="KW-1185">Reference proteome</keyword>
<organism evidence="1 2">
    <name type="scientific">Austropuccinia psidii MF-1</name>
    <dbReference type="NCBI Taxonomy" id="1389203"/>
    <lineage>
        <taxon>Eukaryota</taxon>
        <taxon>Fungi</taxon>
        <taxon>Dikarya</taxon>
        <taxon>Basidiomycota</taxon>
        <taxon>Pucciniomycotina</taxon>
        <taxon>Pucciniomycetes</taxon>
        <taxon>Pucciniales</taxon>
        <taxon>Sphaerophragmiaceae</taxon>
        <taxon>Austropuccinia</taxon>
    </lineage>
</organism>
<dbReference type="EMBL" id="AVOT02006277">
    <property type="protein sequence ID" value="MBW0481178.1"/>
    <property type="molecule type" value="Genomic_DNA"/>
</dbReference>
<dbReference type="AlphaFoldDB" id="A0A9Q3GUX9"/>
<dbReference type="Proteomes" id="UP000765509">
    <property type="component" value="Unassembled WGS sequence"/>
</dbReference>